<dbReference type="EMBL" id="NRSG01000473">
    <property type="protein sequence ID" value="MBK1662175.1"/>
    <property type="molecule type" value="Genomic_DNA"/>
</dbReference>
<evidence type="ECO:0000313" key="2">
    <source>
        <dbReference type="EMBL" id="MBK1662175.1"/>
    </source>
</evidence>
<dbReference type="Gene3D" id="2.60.120.10">
    <property type="entry name" value="Jelly Rolls"/>
    <property type="match status" value="1"/>
</dbReference>
<name>A0ABS1D5L6_9PROT</name>
<keyword evidence="3" id="KW-1185">Reference proteome</keyword>
<dbReference type="InterPro" id="IPR014710">
    <property type="entry name" value="RmlC-like_jellyroll"/>
</dbReference>
<evidence type="ECO:0000313" key="3">
    <source>
        <dbReference type="Proteomes" id="UP000697995"/>
    </source>
</evidence>
<proteinExistence type="predicted"/>
<dbReference type="PANTHER" id="PTHR36440">
    <property type="entry name" value="PUTATIVE (AFU_ORTHOLOGUE AFUA_8G07350)-RELATED"/>
    <property type="match status" value="1"/>
</dbReference>
<dbReference type="SUPFAM" id="SSF51182">
    <property type="entry name" value="RmlC-like cupins"/>
    <property type="match status" value="1"/>
</dbReference>
<dbReference type="Proteomes" id="UP000697995">
    <property type="component" value="Unassembled WGS sequence"/>
</dbReference>
<dbReference type="InterPro" id="IPR053146">
    <property type="entry name" value="QDO-like"/>
</dbReference>
<dbReference type="RefSeq" id="WP_133223255.1">
    <property type="nucleotide sequence ID" value="NZ_NRSG01000473.1"/>
</dbReference>
<feature type="domain" description="Cupin type-2" evidence="1">
    <location>
        <begin position="51"/>
        <end position="120"/>
    </location>
</feature>
<dbReference type="PANTHER" id="PTHR36440:SF1">
    <property type="entry name" value="PUTATIVE (AFU_ORTHOLOGUE AFUA_8G07350)-RELATED"/>
    <property type="match status" value="1"/>
</dbReference>
<organism evidence="2 3">
    <name type="scientific">Paracraurococcus ruber</name>
    <dbReference type="NCBI Taxonomy" id="77675"/>
    <lineage>
        <taxon>Bacteria</taxon>
        <taxon>Pseudomonadati</taxon>
        <taxon>Pseudomonadota</taxon>
        <taxon>Alphaproteobacteria</taxon>
        <taxon>Acetobacterales</taxon>
        <taxon>Roseomonadaceae</taxon>
        <taxon>Paracraurococcus</taxon>
    </lineage>
</organism>
<comment type="caution">
    <text evidence="2">The sequence shown here is derived from an EMBL/GenBank/DDBJ whole genome shotgun (WGS) entry which is preliminary data.</text>
</comment>
<reference evidence="2 3" key="1">
    <citation type="journal article" date="2020" name="Microorganisms">
        <title>Osmotic Adaptation and Compatible Solute Biosynthesis of Phototrophic Bacteria as Revealed from Genome Analyses.</title>
        <authorList>
            <person name="Imhoff J.F."/>
            <person name="Rahn T."/>
            <person name="Kunzel S."/>
            <person name="Keller A."/>
            <person name="Neulinger S.C."/>
        </authorList>
    </citation>
    <scope>NUCLEOTIDE SEQUENCE [LARGE SCALE GENOMIC DNA]</scope>
    <source>
        <strain evidence="2 3">DSM 15382</strain>
    </source>
</reference>
<dbReference type="InterPro" id="IPR011051">
    <property type="entry name" value="RmlC_Cupin_sf"/>
</dbReference>
<dbReference type="Pfam" id="PF07883">
    <property type="entry name" value="Cupin_2"/>
    <property type="match status" value="1"/>
</dbReference>
<dbReference type="InterPro" id="IPR013096">
    <property type="entry name" value="Cupin_2"/>
</dbReference>
<gene>
    <name evidence="2" type="ORF">CKO45_28730</name>
</gene>
<sequence>MQAAQAGLARDADQAVIHVPAGEGRAFWGPGDRYTFLVTGAGSQGACFIVHCLVPPGGGPPPHIHDREDEFFYLIEGEVSVIIGGRSFAARAGDLVTARRGVPHTYRNTGSGNASMLAIFTPAGMEGWFEEALDPAGDRAGLAPPATPELLQRMLAAGPKYGVRWA</sequence>
<accession>A0ABS1D5L6</accession>
<evidence type="ECO:0000259" key="1">
    <source>
        <dbReference type="Pfam" id="PF07883"/>
    </source>
</evidence>
<protein>
    <recommendedName>
        <fullName evidence="1">Cupin type-2 domain-containing protein</fullName>
    </recommendedName>
</protein>